<keyword evidence="3" id="KW-0255">Endonuclease</keyword>
<keyword evidence="3" id="KW-0378">Hydrolase</keyword>
<proteinExistence type="predicted"/>
<dbReference type="Pfam" id="PF03235">
    <property type="entry name" value="GmrSD_N"/>
    <property type="match status" value="1"/>
</dbReference>
<sequence length="674" mass="80383">MDSNLISISKIFTEKLLRIPDYQRGYAWTNKEVSEFWNDLTYLEADKNHYVGVLTLEDVPAKNIEIWVEDHWIIRSKSFHPFYIVDGQQRITTIIILIQSIIEEVSSRGDDIALNYTDIVDIRRKFIFEEKSKTSSRSYLFGYDKDNPSYEFLKRKIFLEESPNSGYIENTIYTQNLSNAKDFFAQKLTHLTISDIELIYKKITQNFLFNTYSLDEEIDTYVAFETMNNRGKPLSHLELLKNRLIYLTTKINEDEYHKNSLRHSINECWKSMYHFLGRAMTNRLDDDTFLYHHSTIYFKELEIPRDVQTDEDANIVKLYDIPVYRHEIEKIRHNDFARIHLNNRSVLLDDIFSAKPIDDESRNHEITIDAITSYVRSLKKSVETWYYIHNPSQSQWEPEIIEWLSKIIKIENWKFIRVLLLEVLNNNYEPKDVIVCLKQLERSLFVQTMMYHYIYSDSTEYVPLALCLKRDKDIKSIAGKIKHNTDRLLKVENLPVGFRTSFKNGDFYNWPGIRYFLYQYEYSLKSKVKADRIKLPWEEFSRLEHDKDFKTIEHVYPQKSTGKYWMDVMKGIKPKQKKQLKNSPGNLLPLSHAKNASLSNKSFHDKKKDYRNGCYNEIALTELEDWGKEEIQNRTVELMYFLDTNWDLGLCPASIIKDINKRREFYLNFLNLNF</sequence>
<dbReference type="RefSeq" id="WP_306205795.1">
    <property type="nucleotide sequence ID" value="NZ_CP132353.1"/>
</dbReference>
<reference evidence="3 4" key="1">
    <citation type="submission" date="2023-07" db="EMBL/GenBank/DDBJ databases">
        <title>Pathogenic bacteria of pear tree diseases.</title>
        <authorList>
            <person name="Zhang Z."/>
            <person name="He L."/>
            <person name="Huang R."/>
        </authorList>
    </citation>
    <scope>NUCLEOTIDE SEQUENCE [LARGE SCALE GENOMIC DNA]</scope>
    <source>
        <strain evidence="3 4">DE2</strain>
    </source>
</reference>
<dbReference type="Proteomes" id="UP001228139">
    <property type="component" value="Chromosome"/>
</dbReference>
<gene>
    <name evidence="3" type="ORF">Q3V30_11645</name>
</gene>
<evidence type="ECO:0000259" key="2">
    <source>
        <dbReference type="Pfam" id="PF07510"/>
    </source>
</evidence>
<feature type="domain" description="GmrSD restriction endonucleases N-terminal" evidence="1">
    <location>
        <begin position="8"/>
        <end position="244"/>
    </location>
</feature>
<evidence type="ECO:0000259" key="1">
    <source>
        <dbReference type="Pfam" id="PF03235"/>
    </source>
</evidence>
<keyword evidence="4" id="KW-1185">Reference proteome</keyword>
<dbReference type="AlphaFoldDB" id="A0AA50DJH5"/>
<dbReference type="PANTHER" id="PTHR35149">
    <property type="entry name" value="SLL5132 PROTEIN"/>
    <property type="match status" value="1"/>
</dbReference>
<organism evidence="3 4">
    <name type="scientific">Erwinia pyri</name>
    <dbReference type="NCBI Taxonomy" id="3062598"/>
    <lineage>
        <taxon>Bacteria</taxon>
        <taxon>Pseudomonadati</taxon>
        <taxon>Pseudomonadota</taxon>
        <taxon>Gammaproteobacteria</taxon>
        <taxon>Enterobacterales</taxon>
        <taxon>Erwiniaceae</taxon>
        <taxon>Erwinia</taxon>
    </lineage>
</organism>
<feature type="domain" description="GmrSD restriction endonucleases C-terminal" evidence="2">
    <location>
        <begin position="513"/>
        <end position="639"/>
    </location>
</feature>
<dbReference type="Pfam" id="PF07510">
    <property type="entry name" value="GmrSD_C"/>
    <property type="match status" value="1"/>
</dbReference>
<dbReference type="InterPro" id="IPR004919">
    <property type="entry name" value="GmrSD_N"/>
</dbReference>
<dbReference type="EMBL" id="CP132353">
    <property type="protein sequence ID" value="WLS77145.1"/>
    <property type="molecule type" value="Genomic_DNA"/>
</dbReference>
<accession>A0AA50DJH5</accession>
<keyword evidence="3" id="KW-0540">Nuclease</keyword>
<dbReference type="InterPro" id="IPR011089">
    <property type="entry name" value="GmrSD_C"/>
</dbReference>
<dbReference type="GO" id="GO:0004519">
    <property type="term" value="F:endonuclease activity"/>
    <property type="evidence" value="ECO:0007669"/>
    <property type="project" value="UniProtKB-KW"/>
</dbReference>
<dbReference type="PANTHER" id="PTHR35149:SF1">
    <property type="entry name" value="DUF5655 DOMAIN-CONTAINING PROTEIN"/>
    <property type="match status" value="1"/>
</dbReference>
<name>A0AA50DJH5_9GAMM</name>
<protein>
    <submittedName>
        <fullName evidence="3">DUF262 domain-containing HNH endonuclease family protein</fullName>
    </submittedName>
</protein>
<dbReference type="KEGG" id="epi:Q3V30_11645"/>
<evidence type="ECO:0000313" key="4">
    <source>
        <dbReference type="Proteomes" id="UP001228139"/>
    </source>
</evidence>
<evidence type="ECO:0000313" key="3">
    <source>
        <dbReference type="EMBL" id="WLS77145.1"/>
    </source>
</evidence>